<dbReference type="GO" id="GO:0008360">
    <property type="term" value="P:regulation of cell shape"/>
    <property type="evidence" value="ECO:0007669"/>
    <property type="project" value="UniProtKB-KW"/>
</dbReference>
<dbReference type="PANTHER" id="PTHR34654:SF1">
    <property type="entry name" value="RNA-BINDING PROTEIN KHPA"/>
    <property type="match status" value="1"/>
</dbReference>
<evidence type="ECO:0000256" key="2">
    <source>
        <dbReference type="ARBA" id="ARBA00022884"/>
    </source>
</evidence>
<protein>
    <recommendedName>
        <fullName evidence="3">RNA-binding protein KhpA</fullName>
    </recommendedName>
    <alternativeName>
        <fullName evidence="3">KH-domain protein A</fullName>
    </alternativeName>
</protein>
<keyword evidence="3" id="KW-0143">Chaperone</keyword>
<comment type="caution">
    <text evidence="4">The sequence shown here is derived from an EMBL/GenBank/DDBJ whole genome shotgun (WGS) entry which is preliminary data.</text>
</comment>
<evidence type="ECO:0000313" key="4">
    <source>
        <dbReference type="EMBL" id="PMC82015.1"/>
    </source>
</evidence>
<dbReference type="GO" id="GO:0003723">
    <property type="term" value="F:RNA binding"/>
    <property type="evidence" value="ECO:0007669"/>
    <property type="project" value="UniProtKB-UniRule"/>
</dbReference>
<name>A0A2N6UJU9_9FIRM</name>
<reference evidence="4 5" key="1">
    <citation type="submission" date="2017-09" db="EMBL/GenBank/DDBJ databases">
        <title>Bacterial strain isolated from the female urinary microbiota.</title>
        <authorList>
            <person name="Thomas-White K."/>
            <person name="Kumar N."/>
            <person name="Forster S."/>
            <person name="Putonti C."/>
            <person name="Lawley T."/>
            <person name="Wolfe A.J."/>
        </authorList>
    </citation>
    <scope>NUCLEOTIDE SEQUENCE [LARGE SCALE GENOMIC DNA]</scope>
    <source>
        <strain evidence="4 5">UMB0204</strain>
    </source>
</reference>
<comment type="similarity">
    <text evidence="3">Belongs to the KhpA RNA-binding protein family.</text>
</comment>
<dbReference type="PANTHER" id="PTHR34654">
    <property type="entry name" value="UPF0109 PROTEIN SCO5592"/>
    <property type="match status" value="1"/>
</dbReference>
<keyword evidence="3" id="KW-0961">Cell wall biogenesis/degradation</keyword>
<comment type="subcellular location">
    <subcellularLocation>
        <location evidence="3">Cytoplasm</location>
    </subcellularLocation>
</comment>
<dbReference type="PROSITE" id="PS50084">
    <property type="entry name" value="KH_TYPE_1"/>
    <property type="match status" value="1"/>
</dbReference>
<accession>A0A2N6UJU9</accession>
<dbReference type="InterPro" id="IPR009019">
    <property type="entry name" value="KH_sf_prok-type"/>
</dbReference>
<evidence type="ECO:0000313" key="5">
    <source>
        <dbReference type="Proteomes" id="UP000235658"/>
    </source>
</evidence>
<sequence length="74" mass="8055">MKELVKLIVTELVENKDAVGIILEEDNGEVDIKINVAEADKGRVIGKGGNIINSIRTIARACAVKEDVKVNIRI</sequence>
<keyword evidence="1 3" id="KW-0963">Cytoplasm</keyword>
<dbReference type="GeneID" id="84578438"/>
<dbReference type="CDD" id="cd22533">
    <property type="entry name" value="KH-II_YlqC-like"/>
    <property type="match status" value="1"/>
</dbReference>
<evidence type="ECO:0000256" key="3">
    <source>
        <dbReference type="HAMAP-Rule" id="MF_00088"/>
    </source>
</evidence>
<dbReference type="GO" id="GO:0005737">
    <property type="term" value="C:cytoplasm"/>
    <property type="evidence" value="ECO:0007669"/>
    <property type="project" value="UniProtKB-SubCell"/>
</dbReference>
<comment type="subunit">
    <text evidence="3">Forms a complex with KhpB.</text>
</comment>
<keyword evidence="3" id="KW-0133">Cell shape</keyword>
<dbReference type="InterPro" id="IPR015946">
    <property type="entry name" value="KH_dom-like_a/b"/>
</dbReference>
<dbReference type="GO" id="GO:0009252">
    <property type="term" value="P:peptidoglycan biosynthetic process"/>
    <property type="evidence" value="ECO:0007669"/>
    <property type="project" value="UniProtKB-UniRule"/>
</dbReference>
<organism evidence="4 5">
    <name type="scientific">Anaerococcus hydrogenalis</name>
    <dbReference type="NCBI Taxonomy" id="33029"/>
    <lineage>
        <taxon>Bacteria</taxon>
        <taxon>Bacillati</taxon>
        <taxon>Bacillota</taxon>
        <taxon>Tissierellia</taxon>
        <taxon>Tissierellales</taxon>
        <taxon>Peptoniphilaceae</taxon>
        <taxon>Anaerococcus</taxon>
    </lineage>
</organism>
<comment type="function">
    <text evidence="3">A probable RNA chaperone. Forms a complex with KhpB which binds to cellular RNA and controls its expression. Plays a role in peptidoglycan (PG) homeostasis and cell length regulation.</text>
</comment>
<dbReference type="HAMAP" id="MF_00088">
    <property type="entry name" value="KhpA"/>
    <property type="match status" value="1"/>
</dbReference>
<dbReference type="AlphaFoldDB" id="A0A2N6UJU9"/>
<dbReference type="RefSeq" id="WP_004812081.1">
    <property type="nucleotide sequence ID" value="NZ_CABKPG010000052.1"/>
</dbReference>
<proteinExistence type="inferred from homology"/>
<dbReference type="Proteomes" id="UP000235658">
    <property type="component" value="Unassembled WGS sequence"/>
</dbReference>
<evidence type="ECO:0000256" key="1">
    <source>
        <dbReference type="ARBA" id="ARBA00022490"/>
    </source>
</evidence>
<dbReference type="InterPro" id="IPR020627">
    <property type="entry name" value="KhpA"/>
</dbReference>
<gene>
    <name evidence="3" type="primary">khpA</name>
    <name evidence="4" type="ORF">CJ192_04495</name>
</gene>
<dbReference type="GO" id="GO:0071555">
    <property type="term" value="P:cell wall organization"/>
    <property type="evidence" value="ECO:0007669"/>
    <property type="project" value="UniProtKB-KW"/>
</dbReference>
<dbReference type="Gene3D" id="3.30.300.20">
    <property type="match status" value="1"/>
</dbReference>
<keyword evidence="2 3" id="KW-0694">RNA-binding</keyword>
<dbReference type="EMBL" id="PNHP01000002">
    <property type="protein sequence ID" value="PMC82015.1"/>
    <property type="molecule type" value="Genomic_DNA"/>
</dbReference>
<dbReference type="Pfam" id="PF13083">
    <property type="entry name" value="KH_KhpA-B"/>
    <property type="match status" value="1"/>
</dbReference>
<dbReference type="SUPFAM" id="SSF54814">
    <property type="entry name" value="Prokaryotic type KH domain (KH-domain type II)"/>
    <property type="match status" value="1"/>
</dbReference>